<dbReference type="InterPro" id="IPR013783">
    <property type="entry name" value="Ig-like_fold"/>
</dbReference>
<protein>
    <submittedName>
        <fullName evidence="3">Bacterial Ig-like domain (Group 1)</fullName>
    </submittedName>
</protein>
<comment type="caution">
    <text evidence="3">The sequence shown here is derived from an EMBL/GenBank/DDBJ whole genome shotgun (WGS) entry which is preliminary data.</text>
</comment>
<sequence length="513" mass="55543">MIRKKTVFLSFLLMILGIMTFSAISVGAQPRVTFRFNLNPNVYISIPRSPSVNISVDRGEDATYFIGDPITIRYGASNAGYINIFDYTSDGGVIILVRDQRISSGSNLALNSSVSGPAGVERLIILYTPKPVGDNQIQNFIESPHQSGRQFPLSAVNRTHFNVAARARSTILSLEPSSFTIEPGSSYTMTAQLTDANGRPLRGANLNWSTDNGSLSSYNTITDPNGRSSVDYYAPNTTRPSTAVISVNFSGGGGASPSNVQSTVNIISRTRPSEIIMNPTSFSARPGDEVRITATLRDINGNPINGRTLYWTTDLGSFNKSSVATDSSGRATVIYYAPDVSDVTTVSVTAEFRGVTGLGATTTTISGIIEPIFPITPTNTLYYFDFGNGAAEHNFLTMRYTGNLVNGFSLSDTYSLEILSGNNVDLTFSPGSIPEKATLFIWAQGDSGARVRVTFNNRNPLNINLDSSIIEPDNPKVVNIPIQSLVEGNNRLRIEGDAARRRAIHIQRLVIVF</sequence>
<dbReference type="EMBL" id="MWBQ01000229">
    <property type="protein sequence ID" value="OQA54052.1"/>
    <property type="molecule type" value="Genomic_DNA"/>
</dbReference>
<organism evidence="3">
    <name type="scientific">Candidatus Atribacter allofermentans</name>
    <dbReference type="NCBI Taxonomy" id="1852833"/>
    <lineage>
        <taxon>Bacteria</taxon>
        <taxon>Pseudomonadati</taxon>
        <taxon>Atribacterota</taxon>
        <taxon>Atribacteria</taxon>
        <taxon>Atribacterales</taxon>
        <taxon>Atribacteraceae</taxon>
        <taxon>Atribacter</taxon>
    </lineage>
</organism>
<feature type="domain" description="Big-1" evidence="2">
    <location>
        <begin position="170"/>
        <end position="259"/>
    </location>
</feature>
<evidence type="ECO:0000313" key="3">
    <source>
        <dbReference type="EMBL" id="OQA54052.1"/>
    </source>
</evidence>
<dbReference type="InterPro" id="IPR008964">
    <property type="entry name" value="Invasin/intimin_cell_adhesion"/>
</dbReference>
<dbReference type="Proteomes" id="UP000485569">
    <property type="component" value="Unassembled WGS sequence"/>
</dbReference>
<dbReference type="Pfam" id="PF02369">
    <property type="entry name" value="Big_1"/>
    <property type="match status" value="2"/>
</dbReference>
<comment type="similarity">
    <text evidence="1">Belongs to the intimin/invasin family.</text>
</comment>
<proteinExistence type="inferred from homology"/>
<dbReference type="SMART" id="SM00634">
    <property type="entry name" value="BID_1"/>
    <property type="match status" value="2"/>
</dbReference>
<reference evidence="3" key="1">
    <citation type="submission" date="2017-02" db="EMBL/GenBank/DDBJ databases">
        <title>Delving into the versatile metabolic prowess of the omnipresent phylum Bacteroidetes.</title>
        <authorList>
            <person name="Nobu M.K."/>
            <person name="Mei R."/>
            <person name="Narihiro T."/>
            <person name="Kuroda K."/>
            <person name="Liu W.-T."/>
        </authorList>
    </citation>
    <scope>NUCLEOTIDE SEQUENCE</scope>
    <source>
        <strain evidence="3">ADurb.Bin276</strain>
    </source>
</reference>
<evidence type="ECO:0000259" key="2">
    <source>
        <dbReference type="SMART" id="SM00634"/>
    </source>
</evidence>
<name>A0A1V5SJ90_9BACT</name>
<feature type="domain" description="Big-1" evidence="2">
    <location>
        <begin position="271"/>
        <end position="365"/>
    </location>
</feature>
<dbReference type="Gene3D" id="2.60.40.10">
    <property type="entry name" value="Immunoglobulins"/>
    <property type="match status" value="2"/>
</dbReference>
<dbReference type="SUPFAM" id="SSF49373">
    <property type="entry name" value="Invasin/intimin cell-adhesion fragments"/>
    <property type="match status" value="2"/>
</dbReference>
<dbReference type="AlphaFoldDB" id="A0A1V5SJ90"/>
<gene>
    <name evidence="3" type="ORF">BWY41_02280</name>
</gene>
<dbReference type="InterPro" id="IPR003344">
    <property type="entry name" value="Big_1_dom"/>
</dbReference>
<evidence type="ECO:0000256" key="1">
    <source>
        <dbReference type="ARBA" id="ARBA00010116"/>
    </source>
</evidence>
<accession>A0A1V5SJ90</accession>